<comment type="caution">
    <text evidence="3">The sequence shown here is derived from an EMBL/GenBank/DDBJ whole genome shotgun (WGS) entry which is preliminary data.</text>
</comment>
<keyword evidence="1" id="KW-0547">Nucleotide-binding</keyword>
<dbReference type="Gene3D" id="3.30.1330.20">
    <property type="entry name" value="Tubulin/FtsZ, C-terminal domain"/>
    <property type="match status" value="1"/>
</dbReference>
<evidence type="ECO:0000313" key="3">
    <source>
        <dbReference type="EMBL" id="MDI4509694.1"/>
    </source>
</evidence>
<reference evidence="3" key="1">
    <citation type="submission" date="2019-04" db="EMBL/GenBank/DDBJ databases">
        <title>Moraxella osloensis CCUG 73412, isolated from corneal scrapings as causative agent of keratitis.</title>
        <authorList>
            <person name="Connolly G."/>
            <person name="Jaen-Luchoro D."/>
            <person name="Pinyeiro-Iglesias B."/>
            <person name="Curry A."/>
            <person name="Knowles S."/>
            <person name="Moore E.R.B."/>
        </authorList>
    </citation>
    <scope>NUCLEOTIDE SEQUENCE</scope>
    <source>
        <strain evidence="3">CCUG 73412</strain>
    </source>
</reference>
<name>A0AAW6TH64_FAUOS</name>
<organism evidence="3">
    <name type="scientific">Faucicola osloensis</name>
    <name type="common">Moraxella osloensis</name>
    <dbReference type="NCBI Taxonomy" id="34062"/>
    <lineage>
        <taxon>Bacteria</taxon>
        <taxon>Pseudomonadati</taxon>
        <taxon>Pseudomonadota</taxon>
        <taxon>Gammaproteobacteria</taxon>
        <taxon>Moraxellales</taxon>
        <taxon>Moraxellaceae</taxon>
        <taxon>Faucicola</taxon>
    </lineage>
</organism>
<keyword evidence="2" id="KW-0342">GTP-binding</keyword>
<evidence type="ECO:0000256" key="1">
    <source>
        <dbReference type="ARBA" id="ARBA00022741"/>
    </source>
</evidence>
<dbReference type="AlphaFoldDB" id="A0AAW6TH64"/>
<dbReference type="GO" id="GO:0005525">
    <property type="term" value="F:GTP binding"/>
    <property type="evidence" value="ECO:0007669"/>
    <property type="project" value="UniProtKB-KW"/>
</dbReference>
<accession>A0AAW6TH64</accession>
<dbReference type="InterPro" id="IPR037103">
    <property type="entry name" value="Tubulin/FtsZ-like_C"/>
</dbReference>
<evidence type="ECO:0000256" key="2">
    <source>
        <dbReference type="ARBA" id="ARBA00023134"/>
    </source>
</evidence>
<dbReference type="EMBL" id="SSCJ01000004">
    <property type="protein sequence ID" value="MDI4509694.1"/>
    <property type="molecule type" value="Genomic_DNA"/>
</dbReference>
<protein>
    <submittedName>
        <fullName evidence="3">Uncharacterized protein</fullName>
    </submittedName>
</protein>
<proteinExistence type="predicted"/>
<sequence>MQNFTFHPSLIKSHNGEKLAWLDIYQATTPNHKAVITFYLANSETDSADVVRYKQQVESEILIAIQTHEIDDECLEIADNVLHCQSHEIETVLKMFERMVADYAFIWIDLQYLIEVLKKSKTLHFQQCHAIGTDSIMQATKQIFDKMNLPEAKTILTCAVVPSDTGFEEVGNMDELMAKRMKNCSSDNVNLYSAVNFEDENTLWNKGEKGCWLGVLFAN</sequence>
<gene>
    <name evidence="3" type="ORF">E6P75_05645</name>
</gene>